<dbReference type="Gene3D" id="3.40.50.2000">
    <property type="entry name" value="Glycogen Phosphorylase B"/>
    <property type="match status" value="2"/>
</dbReference>
<keyword evidence="2" id="KW-1185">Reference proteome</keyword>
<evidence type="ECO:0000313" key="2">
    <source>
        <dbReference type="Proteomes" id="UP000806528"/>
    </source>
</evidence>
<name>A0ABR9P2U0_9ACTN</name>
<proteinExistence type="predicted"/>
<accession>A0ABR9P2U0</accession>
<evidence type="ECO:0000313" key="1">
    <source>
        <dbReference type="EMBL" id="MBE2998156.1"/>
    </source>
</evidence>
<dbReference type="EMBL" id="JADBGI010000004">
    <property type="protein sequence ID" value="MBE2998156.1"/>
    <property type="molecule type" value="Genomic_DNA"/>
</dbReference>
<protein>
    <submittedName>
        <fullName evidence="1">Glycosyltransferase</fullName>
    </submittedName>
</protein>
<gene>
    <name evidence="1" type="ORF">IDM40_05465</name>
</gene>
<dbReference type="SUPFAM" id="SSF53756">
    <property type="entry name" value="UDP-Glycosyltransferase/glycogen phosphorylase"/>
    <property type="match status" value="1"/>
</dbReference>
<sequence>MTPDPRALLAGLRRRVRRHVPMRTAFAVSAVCVALLVVLVGGRPGLAAASLFLGAGVAWAGRSVAVLRREEHAAATAGPVSGRGRADQQAVERMCRHLWGGFSTAALAELREFSADPTRTPESRAAALSAAADRHASIGETDRAGALRHAALLSDPRPPGPSVKPEPLPDGPVHVDVLLVSDFCNLGGTTGSNLQELAAQTAGGLRTGLLHHPFDNQKPGRPVNPKFNRFVDGDRVRYVRPGEQVTCDVMIVRHPRSVESLREDLTHVTARATKLIVNQTPCRYYGDDGAGEAVWDVAETHRVLQDWIGDHEWCPISPFVRRALLEHHADELGPVRLSDHDWTNIIDLDEWRRDGEREPDGAVRIGRHSRDHESKWPETPELLLSAYPAGEGREVHVLGGTSVPRRMLGGLPEGWVTYRYDSLPVPEFLRDLDVYVYQTSSDLLEAFGRAPLEAMAAGVPTVLPPKFEELFGSAAVYATPGRVGDAVDWLTADPRRSRDQVEQAWAVLRDRFSHQAHLQRLAAIGVRVGAPV</sequence>
<reference evidence="1 2" key="1">
    <citation type="submission" date="2020-09" db="EMBL/GenBank/DDBJ databases">
        <title>Diversity and distribution of actinomycetes associated with coral in the coast of Hainan.</title>
        <authorList>
            <person name="Li F."/>
        </authorList>
    </citation>
    <scope>NUCLEOTIDE SEQUENCE [LARGE SCALE GENOMIC DNA]</scope>
    <source>
        <strain evidence="1 2">HNM0947</strain>
    </source>
</reference>
<dbReference type="Proteomes" id="UP000806528">
    <property type="component" value="Unassembled WGS sequence"/>
</dbReference>
<comment type="caution">
    <text evidence="1">The sequence shown here is derived from an EMBL/GenBank/DDBJ whole genome shotgun (WGS) entry which is preliminary data.</text>
</comment>
<organism evidence="1 2">
    <name type="scientific">Nocardiopsis coralli</name>
    <dbReference type="NCBI Taxonomy" id="2772213"/>
    <lineage>
        <taxon>Bacteria</taxon>
        <taxon>Bacillati</taxon>
        <taxon>Actinomycetota</taxon>
        <taxon>Actinomycetes</taxon>
        <taxon>Streptosporangiales</taxon>
        <taxon>Nocardiopsidaceae</taxon>
        <taxon>Nocardiopsis</taxon>
    </lineage>
</organism>
<dbReference type="RefSeq" id="WP_193120811.1">
    <property type="nucleotide sequence ID" value="NZ_JADBGI010000004.1"/>
</dbReference>